<dbReference type="EMBL" id="BEGY01000037">
    <property type="protein sequence ID" value="GAX78958.1"/>
    <property type="molecule type" value="Genomic_DNA"/>
</dbReference>
<comment type="similarity">
    <text evidence="2">Belongs to the glycosyl hydrolase 5 (cellulase A) family.</text>
</comment>
<keyword evidence="4" id="KW-0378">Hydrolase</keyword>
<proteinExistence type="inferred from homology"/>
<evidence type="ECO:0000256" key="1">
    <source>
        <dbReference type="ARBA" id="ARBA00000966"/>
    </source>
</evidence>
<dbReference type="SUPFAM" id="SSF49384">
    <property type="entry name" value="Carbohydrate-binding domain"/>
    <property type="match status" value="1"/>
</dbReference>
<comment type="catalytic activity">
    <reaction evidence="1">
        <text>Endohydrolysis of (1-&gt;4)-beta-D-glucosidic linkages in cellulose, lichenin and cereal beta-D-glucans.</text>
        <dbReference type="EC" id="3.2.1.4"/>
    </reaction>
</comment>
<protein>
    <recommendedName>
        <fullName evidence="3">cellulase</fullName>
        <ecNumber evidence="3">3.2.1.4</ecNumber>
    </recommendedName>
</protein>
<dbReference type="STRING" id="1157962.A0A250X7A0"/>
<dbReference type="Gene3D" id="2.60.40.290">
    <property type="match status" value="1"/>
</dbReference>
<evidence type="ECO:0000256" key="2">
    <source>
        <dbReference type="ARBA" id="ARBA00005641"/>
    </source>
</evidence>
<dbReference type="GO" id="GO:0008810">
    <property type="term" value="F:cellulase activity"/>
    <property type="evidence" value="ECO:0007669"/>
    <property type="project" value="UniProtKB-EC"/>
</dbReference>
<keyword evidence="7" id="KW-0326">Glycosidase</keyword>
<evidence type="ECO:0000313" key="13">
    <source>
        <dbReference type="Proteomes" id="UP000232323"/>
    </source>
</evidence>
<name>A0A250X7A0_9CHLO</name>
<feature type="region of interest" description="Disordered" evidence="9">
    <location>
        <begin position="308"/>
        <end position="333"/>
    </location>
</feature>
<keyword evidence="5" id="KW-0136">Cellulose degradation</keyword>
<accession>A0A250X7A0</accession>
<evidence type="ECO:0000256" key="3">
    <source>
        <dbReference type="ARBA" id="ARBA00012601"/>
    </source>
</evidence>
<feature type="region of interest" description="Disordered" evidence="9">
    <location>
        <begin position="525"/>
        <end position="639"/>
    </location>
</feature>
<feature type="compositionally biased region" description="Pro residues" evidence="9">
    <location>
        <begin position="532"/>
        <end position="549"/>
    </location>
</feature>
<dbReference type="AlphaFoldDB" id="A0A250X7A0"/>
<dbReference type="OrthoDB" id="442731at2759"/>
<dbReference type="EC" id="3.2.1.4" evidence="3"/>
<keyword evidence="8" id="KW-0624">Polysaccharide degradation</keyword>
<evidence type="ECO:0000256" key="8">
    <source>
        <dbReference type="ARBA" id="ARBA00023326"/>
    </source>
</evidence>
<dbReference type="SUPFAM" id="SSF51445">
    <property type="entry name" value="(Trans)glycosidases"/>
    <property type="match status" value="1"/>
</dbReference>
<dbReference type="Pfam" id="PF00150">
    <property type="entry name" value="Cellulase"/>
    <property type="match status" value="1"/>
</dbReference>
<evidence type="ECO:0000256" key="6">
    <source>
        <dbReference type="ARBA" id="ARBA00023277"/>
    </source>
</evidence>
<feature type="chain" id="PRO_5012513016" description="cellulase" evidence="10">
    <location>
        <begin position="18"/>
        <end position="828"/>
    </location>
</feature>
<evidence type="ECO:0000313" key="12">
    <source>
        <dbReference type="EMBL" id="GAX78958.1"/>
    </source>
</evidence>
<feature type="signal peptide" evidence="10">
    <location>
        <begin position="1"/>
        <end position="17"/>
    </location>
</feature>
<feature type="compositionally biased region" description="Low complexity" evidence="9">
    <location>
        <begin position="593"/>
        <end position="602"/>
    </location>
</feature>
<evidence type="ECO:0000256" key="10">
    <source>
        <dbReference type="SAM" id="SignalP"/>
    </source>
</evidence>
<keyword evidence="6" id="KW-0119">Carbohydrate metabolism</keyword>
<dbReference type="GO" id="GO:0030247">
    <property type="term" value="F:polysaccharide binding"/>
    <property type="evidence" value="ECO:0007669"/>
    <property type="project" value="InterPro"/>
</dbReference>
<evidence type="ECO:0000256" key="5">
    <source>
        <dbReference type="ARBA" id="ARBA00023001"/>
    </source>
</evidence>
<dbReference type="InterPro" id="IPR001547">
    <property type="entry name" value="Glyco_hydro_5"/>
</dbReference>
<feature type="compositionally biased region" description="Pro residues" evidence="9">
    <location>
        <begin position="624"/>
        <end position="639"/>
    </location>
</feature>
<comment type="caution">
    <text evidence="12">The sequence shown here is derived from an EMBL/GenBank/DDBJ whole genome shotgun (WGS) entry which is preliminary data.</text>
</comment>
<reference evidence="12 13" key="1">
    <citation type="submission" date="2017-08" db="EMBL/GenBank/DDBJ databases">
        <title>Acidophilic green algal genome provides insights into adaptation to an acidic environment.</title>
        <authorList>
            <person name="Hirooka S."/>
            <person name="Hirose Y."/>
            <person name="Kanesaki Y."/>
            <person name="Higuchi S."/>
            <person name="Fujiwara T."/>
            <person name="Onuma R."/>
            <person name="Era A."/>
            <person name="Ohbayashi R."/>
            <person name="Uzuka A."/>
            <person name="Nozaki H."/>
            <person name="Yoshikawa H."/>
            <person name="Miyagishima S.Y."/>
        </authorList>
    </citation>
    <scope>NUCLEOTIDE SEQUENCE [LARGE SCALE GENOMIC DNA]</scope>
    <source>
        <strain evidence="12 13">NIES-2499</strain>
    </source>
</reference>
<feature type="region of interest" description="Disordered" evidence="9">
    <location>
        <begin position="656"/>
        <end position="703"/>
    </location>
</feature>
<organism evidence="12 13">
    <name type="scientific">Chlamydomonas eustigma</name>
    <dbReference type="NCBI Taxonomy" id="1157962"/>
    <lineage>
        <taxon>Eukaryota</taxon>
        <taxon>Viridiplantae</taxon>
        <taxon>Chlorophyta</taxon>
        <taxon>core chlorophytes</taxon>
        <taxon>Chlorophyceae</taxon>
        <taxon>CS clade</taxon>
        <taxon>Chlamydomonadales</taxon>
        <taxon>Chlamydomonadaceae</taxon>
        <taxon>Chlamydomonas</taxon>
    </lineage>
</organism>
<dbReference type="InterPro" id="IPR012291">
    <property type="entry name" value="CBM2_carb-bd_dom_sf"/>
</dbReference>
<feature type="domain" description="Glycoside hydrolase family 5" evidence="11">
    <location>
        <begin position="127"/>
        <end position="403"/>
    </location>
</feature>
<evidence type="ECO:0000256" key="4">
    <source>
        <dbReference type="ARBA" id="ARBA00022801"/>
    </source>
</evidence>
<gene>
    <name evidence="12" type="ORF">CEUSTIGMA_g6398.t1</name>
</gene>
<dbReference type="PANTHER" id="PTHR35923:SF2">
    <property type="entry name" value="ENDOGLUCANASE"/>
    <property type="match status" value="1"/>
</dbReference>
<evidence type="ECO:0000256" key="9">
    <source>
        <dbReference type="SAM" id="MobiDB-lite"/>
    </source>
</evidence>
<dbReference type="Proteomes" id="UP000232323">
    <property type="component" value="Unassembled WGS sequence"/>
</dbReference>
<dbReference type="Gene3D" id="3.20.20.80">
    <property type="entry name" value="Glycosidases"/>
    <property type="match status" value="1"/>
</dbReference>
<evidence type="ECO:0000259" key="11">
    <source>
        <dbReference type="Pfam" id="PF00150"/>
    </source>
</evidence>
<sequence>MWPSFFLLITVVDVSWSLSTIRDQLLDQNGNPLFLKGANWFGFNNGQTMVDGLWNPADAFTYDFATIIYRWQLLGFNAIRLPFSMQNLYDVTPINKLSTQCGSIPTFEDIAYSVVDPSVSLAPNLTTFPLPPDWPPHSPNTCNQYLPEDTTLNRFVWVVQYLAHNGFYVIIDDHTEDPTVINSQSQFITNWVDIVTRISQDAVASQQLIVDILNEPDSRGWGWDVMSGLYLSVMDQVYPVNSNVLFFIEGCGQGGLNGANWGDGFQTTGEIILPPAGVVPESSDEIISEPGVVPESSDEIIPEPAVVPESSDEIIPEPGVVPESSGEVIPEPGSHQPLRLCSLQVVISPHVYGPTVTFATTNYFGSGLWNRLTKSFGYLTTSGYTFNGITKRFAVVIGETGSNFAAADASWRYWWPGGLHMVGEPLVLYQYMVGGEPLVLYQDIVGGEPLGLYQHIVGGEPLVLYQHMVGGEPLGLYQYMVGGLYQYMVGGEPLVLYQYMVGGYNIQWQKIEYLNVLGLTPWYQGQSSQPLPSTPQPPSSLPPASPPLIPSSSTSEPPAAPPSPSSSTSEPPAAPPSPSSSTSEPPVAPPSPTAATPPTAAEVIPSPTAGGSNDGGTSLSPPQLLLPPPSLSSLSSPPPLFPPTVLTTLNAPDASLSPPLVPPAAVTSAPQPTSPSPVEGYTSPLLQPSDVVGSNPYSPQSASGVGGSSFDSIQCEVSSQYGNIWNNGIWSTTALNLYVKNAGVTGNVIPPGWQFSMYNPTYQGQSGAWNFELTSFSQGNFLGLANQSWEYLQAGGDESVNIGLIVSSSEADFKPHMFTLNGASCQLF</sequence>
<feature type="compositionally biased region" description="Low complexity" evidence="9">
    <location>
        <begin position="656"/>
        <end position="670"/>
    </location>
</feature>
<dbReference type="PROSITE" id="PS00659">
    <property type="entry name" value="GLYCOSYL_HYDROL_F5"/>
    <property type="match status" value="1"/>
</dbReference>
<evidence type="ECO:0000256" key="7">
    <source>
        <dbReference type="ARBA" id="ARBA00023295"/>
    </source>
</evidence>
<dbReference type="InterPro" id="IPR008965">
    <property type="entry name" value="CBM2/CBM3_carb-bd_dom_sf"/>
</dbReference>
<dbReference type="InterPro" id="IPR017853">
    <property type="entry name" value="GH"/>
</dbReference>
<dbReference type="PANTHER" id="PTHR35923">
    <property type="entry name" value="MAJOR EXTRACELLULAR ENDOGLUCANASE"/>
    <property type="match status" value="1"/>
</dbReference>
<dbReference type="GO" id="GO:0030245">
    <property type="term" value="P:cellulose catabolic process"/>
    <property type="evidence" value="ECO:0007669"/>
    <property type="project" value="UniProtKB-KW"/>
</dbReference>
<dbReference type="InterPro" id="IPR018087">
    <property type="entry name" value="Glyco_hydro_5_CS"/>
</dbReference>
<keyword evidence="13" id="KW-1185">Reference proteome</keyword>
<keyword evidence="10" id="KW-0732">Signal</keyword>